<dbReference type="PANTHER" id="PTHR43016:SF13">
    <property type="entry name" value="PRESEQUENCE PROTEASE, MITOCHONDRIAL"/>
    <property type="match status" value="1"/>
</dbReference>
<dbReference type="SMART" id="SM01264">
    <property type="entry name" value="M16C_associated"/>
    <property type="match status" value="1"/>
</dbReference>
<name>A0A6P1ZM64_9BACT</name>
<dbReference type="AlphaFoldDB" id="A0A6P1ZM64"/>
<dbReference type="Proteomes" id="UP000434052">
    <property type="component" value="Unassembled WGS sequence"/>
</dbReference>
<dbReference type="OrthoDB" id="9762027at2"/>
<proteinExistence type="predicted"/>
<evidence type="ECO:0000313" key="2">
    <source>
        <dbReference type="EMBL" id="TVM36419.1"/>
    </source>
</evidence>
<protein>
    <submittedName>
        <fullName evidence="2">Peptidase M16</fullName>
    </submittedName>
</protein>
<gene>
    <name evidence="2" type="ORF">DQK91_00400</name>
</gene>
<dbReference type="GO" id="GO:0016485">
    <property type="term" value="P:protein processing"/>
    <property type="evidence" value="ECO:0007669"/>
    <property type="project" value="TreeGrafter"/>
</dbReference>
<dbReference type="InterPro" id="IPR013578">
    <property type="entry name" value="Peptidase_M16C_assoc"/>
</dbReference>
<dbReference type="PANTHER" id="PTHR43016">
    <property type="entry name" value="PRESEQUENCE PROTEASE"/>
    <property type="match status" value="1"/>
</dbReference>
<reference evidence="2 3" key="1">
    <citation type="submission" date="2018-06" db="EMBL/GenBank/DDBJ databases">
        <title>Complete genome of Desulfovibrio marinus P48SEP.</title>
        <authorList>
            <person name="Crispim J.S."/>
            <person name="Vidigal P.M.P."/>
            <person name="Silva L.C.F."/>
            <person name="Araujo L.C."/>
            <person name="Laguardia C.N."/>
            <person name="Dias R.S."/>
            <person name="Sousa M.P."/>
            <person name="Paula S.O."/>
            <person name="Silva C."/>
        </authorList>
    </citation>
    <scope>NUCLEOTIDE SEQUENCE [LARGE SCALE GENOMIC DNA]</scope>
    <source>
        <strain evidence="2 3">P48SEP</strain>
    </source>
</reference>
<organism evidence="2 3">
    <name type="scientific">Oceanidesulfovibrio marinus</name>
    <dbReference type="NCBI Taxonomy" id="370038"/>
    <lineage>
        <taxon>Bacteria</taxon>
        <taxon>Pseudomonadati</taxon>
        <taxon>Thermodesulfobacteriota</taxon>
        <taxon>Desulfovibrionia</taxon>
        <taxon>Desulfovibrionales</taxon>
        <taxon>Desulfovibrionaceae</taxon>
        <taxon>Oceanidesulfovibrio</taxon>
    </lineage>
</organism>
<dbReference type="Pfam" id="PF05193">
    <property type="entry name" value="Peptidase_M16_C"/>
    <property type="match status" value="1"/>
</dbReference>
<dbReference type="GO" id="GO:0004222">
    <property type="term" value="F:metalloendopeptidase activity"/>
    <property type="evidence" value="ECO:0007669"/>
    <property type="project" value="TreeGrafter"/>
</dbReference>
<dbReference type="EMBL" id="QMIF01000001">
    <property type="protein sequence ID" value="TVM36419.1"/>
    <property type="molecule type" value="Genomic_DNA"/>
</dbReference>
<evidence type="ECO:0000259" key="1">
    <source>
        <dbReference type="SMART" id="SM01264"/>
    </source>
</evidence>
<dbReference type="InterPro" id="IPR007863">
    <property type="entry name" value="Peptidase_M16_C"/>
</dbReference>
<comment type="caution">
    <text evidence="2">The sequence shown here is derived from an EMBL/GenBank/DDBJ whole genome shotgun (WGS) entry which is preliminary data.</text>
</comment>
<evidence type="ECO:0000313" key="3">
    <source>
        <dbReference type="Proteomes" id="UP000434052"/>
    </source>
</evidence>
<sequence length="985" mass="110350">MSGVHVHGFELVQEQELPELHSRVRLYRHQKTGARYLSLTNDDENKVFGVSFRTPPSDSTGVAHILEHSVLCGSRKYPVKEPFVELLKGSMKTFLNAFTFPDKTCYPVASTNLRDFYNLMDVYLDAVFFPRLTEEIFKQEGWHFEAESAEGPLSYKGVVYNEMRGAYSSPDSLLHEHSQHSIFPDMTYGLDSGGDPRVIPQLTFEQFMDFHRTYYHPSNAWFYAYGDDPEEDRLAKAAEYIEEFQAIEPGSDVPLQAKFSAPKEITEYYAASEDSESKAMVTVNWLLPETFPEGEKAGEVNLSFNMLEHLLIGLPASPLRKALIESGLGDDVAGVGLEADLRQMYFSTGLKGVKPEDVDAVQAVIEGVFKDIVENGAPRNAVEAAFNSVEFELREQNTGSFPRGLYIMVRTLSGWLYDKDPVEAMAFEDDLASLRRRIDSGERVFEDLIRTHFLENSHRTRVTLLPDATLGEKLQTEDAGKLEVIRQSVGAEGMERIVEEAKELERLQGTPDSAKDLATIPRLQLEDLDKENRTIPVTEKSHAGAKILEHALDARGIVYLDLGFDMLSIPDEYAPFIPLYGRALLEMGTQRRDFVDLGMQIASRTGGIDPGFFTATIRGTGRPTAWFLLRGKATRDKGHYLADILGEVLTEPNFDNQSRFKQIVLEEKARLEHRLVPAGHMMVANRLMARFSQAGQLDERMSGVSQLFFLRELAQKVDNAWDEVRCSLETIHASLVRRTNCLANVTAEEAGLAAFELPLSSMLDALSDEKMAVEETLPEWLHAFAANELVVPDTEGLSIPAQVNYVGKALDLAALGYTFHGSASVAAKYLRNGFLWDRIRVQGGAYGAFTMLDRMRGVLAFCSYRDPNLERTLEVYDESAKHLAELEMDEDARSKAIIGSISDLDAYMLPDAKGYASMARYLTADTDALRQRMREEILATTVEDMRRFGQVVNQGMAQAKITVLGDKNAIDDYCMRQGAQATKLL</sequence>
<feature type="domain" description="Peptidase M16C associated" evidence="1">
    <location>
        <begin position="464"/>
        <end position="713"/>
    </location>
</feature>
<dbReference type="RefSeq" id="WP_144233456.1">
    <property type="nucleotide sequence ID" value="NZ_QMIF01000001.1"/>
</dbReference>
<dbReference type="FunFam" id="3.30.830.10:FF:000034">
    <property type="entry name" value="presequence protease 1, chloroplastic/mitochondrial"/>
    <property type="match status" value="1"/>
</dbReference>
<dbReference type="GO" id="GO:0046872">
    <property type="term" value="F:metal ion binding"/>
    <property type="evidence" value="ECO:0007669"/>
    <property type="project" value="InterPro"/>
</dbReference>
<dbReference type="InterPro" id="IPR011765">
    <property type="entry name" value="Pept_M16_N"/>
</dbReference>
<accession>A0A6P1ZM64</accession>
<dbReference type="SUPFAM" id="SSF63411">
    <property type="entry name" value="LuxS/MPP-like metallohydrolase"/>
    <property type="match status" value="4"/>
</dbReference>
<dbReference type="Pfam" id="PF08367">
    <property type="entry name" value="M16C_assoc"/>
    <property type="match status" value="1"/>
</dbReference>
<dbReference type="Pfam" id="PF00675">
    <property type="entry name" value="Peptidase_M16"/>
    <property type="match status" value="1"/>
</dbReference>
<dbReference type="InterPro" id="IPR055130">
    <property type="entry name" value="PreP_C"/>
</dbReference>
<dbReference type="Pfam" id="PF22516">
    <property type="entry name" value="PreP_C"/>
    <property type="match status" value="1"/>
</dbReference>
<dbReference type="Gene3D" id="3.30.830.10">
    <property type="entry name" value="Metalloenzyme, LuxS/M16 peptidase-like"/>
    <property type="match status" value="4"/>
</dbReference>
<dbReference type="InterPro" id="IPR011249">
    <property type="entry name" value="Metalloenz_LuxS/M16"/>
</dbReference>